<name>A0A2G9U7L0_TELCI</name>
<keyword evidence="1" id="KW-0472">Membrane</keyword>
<evidence type="ECO:0000256" key="1">
    <source>
        <dbReference type="SAM" id="Phobius"/>
    </source>
</evidence>
<reference evidence="2 3" key="1">
    <citation type="submission" date="2015-09" db="EMBL/GenBank/DDBJ databases">
        <title>Draft genome of the parasitic nematode Teladorsagia circumcincta isolate WARC Sus (inbred).</title>
        <authorList>
            <person name="Mitreva M."/>
        </authorList>
    </citation>
    <scope>NUCLEOTIDE SEQUENCE [LARGE SCALE GENOMIC DNA]</scope>
    <source>
        <strain evidence="2 3">S</strain>
    </source>
</reference>
<dbReference type="OrthoDB" id="5877015at2759"/>
<protein>
    <submittedName>
        <fullName evidence="2">Uncharacterized protein</fullName>
    </submittedName>
</protein>
<keyword evidence="1" id="KW-1133">Transmembrane helix</keyword>
<gene>
    <name evidence="2" type="ORF">TELCIR_12093</name>
</gene>
<proteinExistence type="predicted"/>
<accession>A0A2G9U7L0</accession>
<feature type="transmembrane region" description="Helical" evidence="1">
    <location>
        <begin position="29"/>
        <end position="48"/>
    </location>
</feature>
<evidence type="ECO:0000313" key="2">
    <source>
        <dbReference type="EMBL" id="PIO66203.1"/>
    </source>
</evidence>
<dbReference type="AlphaFoldDB" id="A0A2G9U7L0"/>
<keyword evidence="3" id="KW-1185">Reference proteome</keyword>
<dbReference type="Proteomes" id="UP000230423">
    <property type="component" value="Unassembled WGS sequence"/>
</dbReference>
<keyword evidence="1" id="KW-0812">Transmembrane</keyword>
<evidence type="ECO:0000313" key="3">
    <source>
        <dbReference type="Proteomes" id="UP000230423"/>
    </source>
</evidence>
<dbReference type="EMBL" id="KZ348426">
    <property type="protein sequence ID" value="PIO66203.1"/>
    <property type="molecule type" value="Genomic_DNA"/>
</dbReference>
<feature type="transmembrane region" description="Helical" evidence="1">
    <location>
        <begin position="60"/>
        <end position="79"/>
    </location>
</feature>
<sequence>MAFYPLMGPVITILFVKDYRRFILCALRYLLLMTPIMDLGYAICYLLVAPGGADPFKLAILIESLVMLLALAQLSPFCAMRIHQCLKSNSLSSRTKAIQKKMLLLLSIEHRHFRLSPREIFKAAVLKTAGF</sequence>
<organism evidence="2 3">
    <name type="scientific">Teladorsagia circumcincta</name>
    <name type="common">Brown stomach worm</name>
    <name type="synonym">Ostertagia circumcincta</name>
    <dbReference type="NCBI Taxonomy" id="45464"/>
    <lineage>
        <taxon>Eukaryota</taxon>
        <taxon>Metazoa</taxon>
        <taxon>Ecdysozoa</taxon>
        <taxon>Nematoda</taxon>
        <taxon>Chromadorea</taxon>
        <taxon>Rhabditida</taxon>
        <taxon>Rhabditina</taxon>
        <taxon>Rhabditomorpha</taxon>
        <taxon>Strongyloidea</taxon>
        <taxon>Trichostrongylidae</taxon>
        <taxon>Teladorsagia</taxon>
    </lineage>
</organism>